<evidence type="ECO:0000256" key="7">
    <source>
        <dbReference type="RuleBase" id="RU000682"/>
    </source>
</evidence>
<feature type="region of interest" description="Disordered" evidence="8">
    <location>
        <begin position="128"/>
        <end position="170"/>
    </location>
</feature>
<evidence type="ECO:0000259" key="9">
    <source>
        <dbReference type="PROSITE" id="PS50071"/>
    </source>
</evidence>
<keyword evidence="5 6" id="KW-0539">Nucleus</keyword>
<dbReference type="GO" id="GO:0000978">
    <property type="term" value="F:RNA polymerase II cis-regulatory region sequence-specific DNA binding"/>
    <property type="evidence" value="ECO:0007669"/>
    <property type="project" value="TreeGrafter"/>
</dbReference>
<evidence type="ECO:0000256" key="8">
    <source>
        <dbReference type="SAM" id="MobiDB-lite"/>
    </source>
</evidence>
<feature type="region of interest" description="Disordered" evidence="8">
    <location>
        <begin position="42"/>
        <end position="107"/>
    </location>
</feature>
<dbReference type="Gene3D" id="1.10.10.60">
    <property type="entry name" value="Homeodomain-like"/>
    <property type="match status" value="1"/>
</dbReference>
<evidence type="ECO:0000256" key="4">
    <source>
        <dbReference type="ARBA" id="ARBA00023155"/>
    </source>
</evidence>
<evidence type="ECO:0000256" key="6">
    <source>
        <dbReference type="PROSITE-ProRule" id="PRU00108"/>
    </source>
</evidence>
<dbReference type="InterPro" id="IPR009057">
    <property type="entry name" value="Homeodomain-like_sf"/>
</dbReference>
<feature type="compositionally biased region" description="Polar residues" evidence="8">
    <location>
        <begin position="47"/>
        <end position="107"/>
    </location>
</feature>
<organism evidence="10">
    <name type="scientific">Pristina leidyi</name>
    <dbReference type="NCBI Taxonomy" id="150440"/>
    <lineage>
        <taxon>Eukaryota</taxon>
        <taxon>Metazoa</taxon>
        <taxon>Spiralia</taxon>
        <taxon>Lophotrochozoa</taxon>
        <taxon>Annelida</taxon>
        <taxon>Clitellata</taxon>
        <taxon>Oligochaeta</taxon>
        <taxon>Tubificida</taxon>
        <taxon>Tubificina</taxon>
        <taxon>Naididae</taxon>
        <taxon>Naidinae</taxon>
        <taxon>Pristina</taxon>
    </lineage>
</organism>
<dbReference type="SMART" id="SM00389">
    <property type="entry name" value="HOX"/>
    <property type="match status" value="1"/>
</dbReference>
<dbReference type="InterPro" id="IPR001356">
    <property type="entry name" value="HD"/>
</dbReference>
<dbReference type="SUPFAM" id="SSF46689">
    <property type="entry name" value="Homeodomain-like"/>
    <property type="match status" value="1"/>
</dbReference>
<comment type="subcellular location">
    <subcellularLocation>
        <location evidence="1 6 7">Nucleus</location>
    </subcellularLocation>
</comment>
<gene>
    <name evidence="10" type="primary">Pl-Otx2</name>
</gene>
<evidence type="ECO:0000256" key="2">
    <source>
        <dbReference type="ARBA" id="ARBA00022473"/>
    </source>
</evidence>
<dbReference type="PANTHER" id="PTHR45793">
    <property type="entry name" value="HOMEOBOX PROTEIN"/>
    <property type="match status" value="1"/>
</dbReference>
<keyword evidence="3 6" id="KW-0238">DNA-binding</keyword>
<reference evidence="10" key="1">
    <citation type="journal article" date="2001" name="Development">
        <title>Evolution of regeneration and fission in annelids: insights from engrailed- and orthodenticle-class gene expression.</title>
        <authorList>
            <person name="Bely A.E."/>
            <person name="Wray G.A."/>
        </authorList>
    </citation>
    <scope>NUCLEOTIDE SEQUENCE</scope>
</reference>
<evidence type="ECO:0000256" key="5">
    <source>
        <dbReference type="ARBA" id="ARBA00023242"/>
    </source>
</evidence>
<evidence type="ECO:0000313" key="10">
    <source>
        <dbReference type="EMBL" id="AAK64221.1"/>
    </source>
</evidence>
<feature type="domain" description="Homeobox" evidence="9">
    <location>
        <begin position="1"/>
        <end position="47"/>
    </location>
</feature>
<dbReference type="GO" id="GO:0000981">
    <property type="term" value="F:DNA-binding transcription factor activity, RNA polymerase II-specific"/>
    <property type="evidence" value="ECO:0007669"/>
    <property type="project" value="InterPro"/>
</dbReference>
<dbReference type="PANTHER" id="PTHR45793:SF5">
    <property type="entry name" value="HOMEOTIC PROTEIN OCELLILESS"/>
    <property type="match status" value="1"/>
</dbReference>
<dbReference type="CDD" id="cd00086">
    <property type="entry name" value="homeodomain"/>
    <property type="match status" value="1"/>
</dbReference>
<feature type="compositionally biased region" description="Polar residues" evidence="8">
    <location>
        <begin position="154"/>
        <end position="170"/>
    </location>
</feature>
<proteinExistence type="evidence at transcript level"/>
<dbReference type="FunFam" id="1.10.10.60:FF:000679">
    <property type="entry name" value="Homeobox protein aristaless"/>
    <property type="match status" value="1"/>
</dbReference>
<keyword evidence="4 6" id="KW-0371">Homeobox</keyword>
<name>Q95WD5_9ANNE</name>
<dbReference type="EMBL" id="AF336057">
    <property type="protein sequence ID" value="AAK64221.1"/>
    <property type="molecule type" value="mRNA"/>
</dbReference>
<feature type="DNA-binding region" description="Homeobox" evidence="6">
    <location>
        <begin position="3"/>
        <end position="48"/>
    </location>
</feature>
<dbReference type="GO" id="GO:0005634">
    <property type="term" value="C:nucleus"/>
    <property type="evidence" value="ECO:0007669"/>
    <property type="project" value="UniProtKB-SubCell"/>
</dbReference>
<dbReference type="Pfam" id="PF00046">
    <property type="entry name" value="Homeodomain"/>
    <property type="match status" value="1"/>
</dbReference>
<sequence>LDCLESLFQKTRYPDIFTREEVAQKINLQESRVQVWFKNRRAKSRQQQKAVEQVSSGRQPVDSTNSSGQITSSVTAAHAHSTNPCSSGSESNESAVIPLTGSNGSNSNVATVKQQLKSNNNHKIDVIQQTTNGGSRSPVQLISGPPGSRDDRSSPNNSLQSASPVYFPNSQLPASPISSVALATRSMTSAYGSTSMWSPVSGGCDVITYNNGVDYLPPTNHRTTTGSYLTATGTVHHGSNLLPQHTAADYPMHSSYHGYHGDGYGSGYYNNGVDHWQHWPPSFTGRNSASYGSSVTSQSYVTSGHVNNINNAAMYEQYQKLHDTSYLHSTAAGVVGPRVNGLSPELVEDRKEWYKFQAL</sequence>
<feature type="compositionally biased region" description="Polar residues" evidence="8">
    <location>
        <begin position="128"/>
        <end position="140"/>
    </location>
</feature>
<keyword evidence="2" id="KW-0217">Developmental protein</keyword>
<accession>Q95WD5</accession>
<evidence type="ECO:0000256" key="1">
    <source>
        <dbReference type="ARBA" id="ARBA00004123"/>
    </source>
</evidence>
<evidence type="ECO:0000256" key="3">
    <source>
        <dbReference type="ARBA" id="ARBA00023125"/>
    </source>
</evidence>
<dbReference type="InterPro" id="IPR017970">
    <property type="entry name" value="Homeobox_CS"/>
</dbReference>
<dbReference type="PROSITE" id="PS00027">
    <property type="entry name" value="HOMEOBOX_1"/>
    <property type="match status" value="1"/>
</dbReference>
<feature type="non-terminal residue" evidence="10">
    <location>
        <position position="1"/>
    </location>
</feature>
<dbReference type="PROSITE" id="PS50071">
    <property type="entry name" value="HOMEOBOX_2"/>
    <property type="match status" value="1"/>
</dbReference>
<dbReference type="AlphaFoldDB" id="Q95WD5"/>
<protein>
    <submittedName>
        <fullName evidence="10">Orthodenticle-like homeobox protein 2</fullName>
    </submittedName>
</protein>